<comment type="caution">
    <text evidence="5">The sequence shown here is derived from an EMBL/GenBank/DDBJ whole genome shotgun (WGS) entry which is preliminary data.</text>
</comment>
<accession>A0ABD0N5F3</accession>
<dbReference type="Proteomes" id="UP001529510">
    <property type="component" value="Unassembled WGS sequence"/>
</dbReference>
<comment type="caution">
    <text evidence="3">Lacks conserved residue(s) required for the propagation of feature annotation.</text>
</comment>
<dbReference type="Pfam" id="PF00431">
    <property type="entry name" value="CUB"/>
    <property type="match status" value="1"/>
</dbReference>
<dbReference type="InterPro" id="IPR000859">
    <property type="entry name" value="CUB_dom"/>
</dbReference>
<evidence type="ECO:0000256" key="2">
    <source>
        <dbReference type="ARBA" id="ARBA00023157"/>
    </source>
</evidence>
<evidence type="ECO:0000313" key="5">
    <source>
        <dbReference type="EMBL" id="KAL0156417.1"/>
    </source>
</evidence>
<dbReference type="EMBL" id="JAMKFB020000024">
    <property type="protein sequence ID" value="KAL0156417.1"/>
    <property type="molecule type" value="Genomic_DNA"/>
</dbReference>
<keyword evidence="1" id="KW-0677">Repeat</keyword>
<gene>
    <name evidence="5" type="ORF">M9458_047663</name>
</gene>
<keyword evidence="6" id="KW-1185">Reference proteome</keyword>
<protein>
    <recommendedName>
        <fullName evidence="4">CUB domain-containing protein</fullName>
    </recommendedName>
</protein>
<reference evidence="5 6" key="1">
    <citation type="submission" date="2024-05" db="EMBL/GenBank/DDBJ databases">
        <title>Genome sequencing and assembly of Indian major carp, Cirrhinus mrigala (Hamilton, 1822).</title>
        <authorList>
            <person name="Mohindra V."/>
            <person name="Chowdhury L.M."/>
            <person name="Lal K."/>
            <person name="Jena J.K."/>
        </authorList>
    </citation>
    <scope>NUCLEOTIDE SEQUENCE [LARGE SCALE GENOMIC DNA]</scope>
    <source>
        <strain evidence="5">CM1030</strain>
        <tissue evidence="5">Blood</tissue>
    </source>
</reference>
<dbReference type="SMART" id="SM00042">
    <property type="entry name" value="CUB"/>
    <property type="match status" value="1"/>
</dbReference>
<dbReference type="PROSITE" id="PS01180">
    <property type="entry name" value="CUB"/>
    <property type="match status" value="1"/>
</dbReference>
<evidence type="ECO:0000313" key="6">
    <source>
        <dbReference type="Proteomes" id="UP001529510"/>
    </source>
</evidence>
<name>A0ABD0N5F3_CIRMR</name>
<evidence type="ECO:0000256" key="3">
    <source>
        <dbReference type="PROSITE-ProRule" id="PRU00059"/>
    </source>
</evidence>
<evidence type="ECO:0000259" key="4">
    <source>
        <dbReference type="PROSITE" id="PS01180"/>
    </source>
</evidence>
<dbReference type="Gene3D" id="2.60.120.290">
    <property type="entry name" value="Spermadhesin, CUB domain"/>
    <property type="match status" value="1"/>
</dbReference>
<evidence type="ECO:0000256" key="1">
    <source>
        <dbReference type="ARBA" id="ARBA00022737"/>
    </source>
</evidence>
<dbReference type="AlphaFoldDB" id="A0ABD0N5F3"/>
<feature type="non-terminal residue" evidence="5">
    <location>
        <position position="1"/>
    </location>
</feature>
<sequence>GLFGSPDIDMNGQYEARLNCMWIIAADVNKAINLTFTNFDVEGPTGDICRYDYVKIYDGDSAVYPLVGTFCGDVVPAPFISASNFLTVHFISDGSVQRRGFNATYSIVD</sequence>
<dbReference type="SUPFAM" id="SSF49854">
    <property type="entry name" value="Spermadhesin, CUB domain"/>
    <property type="match status" value="1"/>
</dbReference>
<organism evidence="5 6">
    <name type="scientific">Cirrhinus mrigala</name>
    <name type="common">Mrigala</name>
    <dbReference type="NCBI Taxonomy" id="683832"/>
    <lineage>
        <taxon>Eukaryota</taxon>
        <taxon>Metazoa</taxon>
        <taxon>Chordata</taxon>
        <taxon>Craniata</taxon>
        <taxon>Vertebrata</taxon>
        <taxon>Euteleostomi</taxon>
        <taxon>Actinopterygii</taxon>
        <taxon>Neopterygii</taxon>
        <taxon>Teleostei</taxon>
        <taxon>Ostariophysi</taxon>
        <taxon>Cypriniformes</taxon>
        <taxon>Cyprinidae</taxon>
        <taxon>Labeoninae</taxon>
        <taxon>Labeonini</taxon>
        <taxon>Cirrhinus</taxon>
    </lineage>
</organism>
<dbReference type="PANTHER" id="PTHR24251">
    <property type="entry name" value="OVOCHYMASE-RELATED"/>
    <property type="match status" value="1"/>
</dbReference>
<proteinExistence type="predicted"/>
<dbReference type="PANTHER" id="PTHR24251:SF37">
    <property type="entry name" value="CUB DOMAIN-CONTAINING PROTEIN"/>
    <property type="match status" value="1"/>
</dbReference>
<dbReference type="FunFam" id="2.60.120.290:FF:000005">
    <property type="entry name" value="Procollagen C-endopeptidase enhancer 1"/>
    <property type="match status" value="1"/>
</dbReference>
<dbReference type="CDD" id="cd00041">
    <property type="entry name" value="CUB"/>
    <property type="match status" value="1"/>
</dbReference>
<dbReference type="InterPro" id="IPR035914">
    <property type="entry name" value="Sperma_CUB_dom_sf"/>
</dbReference>
<keyword evidence="2" id="KW-1015">Disulfide bond</keyword>
<feature type="non-terminal residue" evidence="5">
    <location>
        <position position="109"/>
    </location>
</feature>
<feature type="domain" description="CUB" evidence="4">
    <location>
        <begin position="1"/>
        <end position="108"/>
    </location>
</feature>